<dbReference type="EMBL" id="JANYMP010000044">
    <property type="protein sequence ID" value="MCS7484310.1"/>
    <property type="molecule type" value="Genomic_DNA"/>
</dbReference>
<keyword evidence="4 7" id="KW-0547">Nucleotide-binding</keyword>
<dbReference type="SUPFAM" id="SSF56112">
    <property type="entry name" value="Protein kinase-like (PK-like)"/>
    <property type="match status" value="1"/>
</dbReference>
<dbReference type="AlphaFoldDB" id="A0A9X2VX70"/>
<feature type="transmembrane region" description="Helical" evidence="9">
    <location>
        <begin position="357"/>
        <end position="382"/>
    </location>
</feature>
<evidence type="ECO:0000256" key="1">
    <source>
        <dbReference type="ARBA" id="ARBA00012513"/>
    </source>
</evidence>
<dbReference type="EC" id="2.7.11.1" evidence="1"/>
<dbReference type="PANTHER" id="PTHR43289:SF6">
    <property type="entry name" value="SERINE_THREONINE-PROTEIN KINASE NEKL-3"/>
    <property type="match status" value="1"/>
</dbReference>
<dbReference type="SMART" id="SM00220">
    <property type="entry name" value="S_TKc"/>
    <property type="match status" value="1"/>
</dbReference>
<evidence type="ECO:0000256" key="5">
    <source>
        <dbReference type="ARBA" id="ARBA00022777"/>
    </source>
</evidence>
<proteinExistence type="predicted"/>
<evidence type="ECO:0000313" key="11">
    <source>
        <dbReference type="EMBL" id="MCS7484310.1"/>
    </source>
</evidence>
<dbReference type="InterPro" id="IPR008271">
    <property type="entry name" value="Ser/Thr_kinase_AS"/>
</dbReference>
<evidence type="ECO:0000256" key="9">
    <source>
        <dbReference type="SAM" id="Phobius"/>
    </source>
</evidence>
<dbReference type="RefSeq" id="WP_259629759.1">
    <property type="nucleotide sequence ID" value="NZ_JANYMP010000044.1"/>
</dbReference>
<dbReference type="PROSITE" id="PS50011">
    <property type="entry name" value="PROTEIN_KINASE_DOM"/>
    <property type="match status" value="1"/>
</dbReference>
<keyword evidence="5 11" id="KW-0418">Kinase</keyword>
<reference evidence="11" key="1">
    <citation type="submission" date="2022-08" db="EMBL/GenBank/DDBJ databases">
        <authorList>
            <person name="Tistechok S."/>
            <person name="Samborskyy M."/>
            <person name="Roman I."/>
        </authorList>
    </citation>
    <scope>NUCLEOTIDE SEQUENCE</scope>
    <source>
        <strain evidence="11">DSM 103496</strain>
    </source>
</reference>
<feature type="binding site" evidence="7">
    <location>
        <position position="43"/>
    </location>
    <ligand>
        <name>ATP</name>
        <dbReference type="ChEBI" id="CHEBI:30616"/>
    </ligand>
</feature>
<evidence type="ECO:0000256" key="7">
    <source>
        <dbReference type="PROSITE-ProRule" id="PRU10141"/>
    </source>
</evidence>
<sequence>MENEQPERLIGERYRLRHVLGRGSMGVVWAAHDEVLRRDVAVKEVLRPPGTTDAEADELRERTMREARSVARLSHPNLVTLYDVVQLDGDPYVVMELVPSSSLADLIRLRGPLTLEQGAAVADAVAAALASAHKAGITHRDVKPGNVLIADDGRIKLTDFGIARNVADATMTSRGIMLGTPSFISPEVASGAPLTTAADLWSLGATLWAAMSGQPPYEGTNVLRTINAVVHADVPPPVGADGLAPVISGLMVKDADGRMPLAEVRRLVRPLLAEPGVDLFPTTPSGTADPSEADTAVTRSAARAGGARTVVRPPLVVPKPVIPDDAPLAADPGPLPFTRQTAATRSLAKPRGPARTVLLAVVALLVFAASGVGGFALTRFVAGAPLLPPQRTSAPSLPSIGTTLELVPRRASAASANGDQGAEFTISVGADWTTFVEQRVNDDLPASTTTHLVAPNGLYEVAVQRFGGFYPKWRVEDYLGLVRSHWPEGRYFSESVAALPGVPGNDFDAPVQLGYRTVEPALALTRAPEQPGPDLRRSRFSRVLPHGSDLWVVEVVFPTDQEETGRAELFDTIVGTFSAAG</sequence>
<dbReference type="CDD" id="cd14014">
    <property type="entry name" value="STKc_PknB_like"/>
    <property type="match status" value="1"/>
</dbReference>
<protein>
    <recommendedName>
        <fullName evidence="1">non-specific serine/threonine protein kinase</fullName>
        <ecNumber evidence="1">2.7.11.1</ecNumber>
    </recommendedName>
</protein>
<dbReference type="InterPro" id="IPR011009">
    <property type="entry name" value="Kinase-like_dom_sf"/>
</dbReference>
<keyword evidence="9" id="KW-1133">Transmembrane helix</keyword>
<dbReference type="InterPro" id="IPR000719">
    <property type="entry name" value="Prot_kinase_dom"/>
</dbReference>
<keyword evidence="12" id="KW-1185">Reference proteome</keyword>
<evidence type="ECO:0000259" key="10">
    <source>
        <dbReference type="PROSITE" id="PS50011"/>
    </source>
</evidence>
<keyword evidence="3" id="KW-0808">Transferase</keyword>
<keyword evidence="6 7" id="KW-0067">ATP-binding</keyword>
<organism evidence="11 12">
    <name type="scientific">Umezawaea endophytica</name>
    <dbReference type="NCBI Taxonomy" id="1654476"/>
    <lineage>
        <taxon>Bacteria</taxon>
        <taxon>Bacillati</taxon>
        <taxon>Actinomycetota</taxon>
        <taxon>Actinomycetes</taxon>
        <taxon>Pseudonocardiales</taxon>
        <taxon>Pseudonocardiaceae</taxon>
        <taxon>Umezawaea</taxon>
    </lineage>
</organism>
<comment type="caution">
    <text evidence="11">The sequence shown here is derived from an EMBL/GenBank/DDBJ whole genome shotgun (WGS) entry which is preliminary data.</text>
</comment>
<dbReference type="InterPro" id="IPR017441">
    <property type="entry name" value="Protein_kinase_ATP_BS"/>
</dbReference>
<dbReference type="PROSITE" id="PS00108">
    <property type="entry name" value="PROTEIN_KINASE_ST"/>
    <property type="match status" value="1"/>
</dbReference>
<dbReference type="Proteomes" id="UP001141259">
    <property type="component" value="Unassembled WGS sequence"/>
</dbReference>
<evidence type="ECO:0000256" key="3">
    <source>
        <dbReference type="ARBA" id="ARBA00022679"/>
    </source>
</evidence>
<accession>A0A9X2VX70</accession>
<evidence type="ECO:0000313" key="12">
    <source>
        <dbReference type="Proteomes" id="UP001141259"/>
    </source>
</evidence>
<evidence type="ECO:0000256" key="2">
    <source>
        <dbReference type="ARBA" id="ARBA00022527"/>
    </source>
</evidence>
<name>A0A9X2VX70_9PSEU</name>
<feature type="compositionally biased region" description="Low complexity" evidence="8">
    <location>
        <begin position="295"/>
        <end position="305"/>
    </location>
</feature>
<gene>
    <name evidence="11" type="ORF">NZH93_46410</name>
</gene>
<feature type="domain" description="Protein kinase" evidence="10">
    <location>
        <begin position="14"/>
        <end position="272"/>
    </location>
</feature>
<keyword evidence="2 11" id="KW-0723">Serine/threonine-protein kinase</keyword>
<dbReference type="Pfam" id="PF00069">
    <property type="entry name" value="Pkinase"/>
    <property type="match status" value="1"/>
</dbReference>
<evidence type="ECO:0000256" key="8">
    <source>
        <dbReference type="SAM" id="MobiDB-lite"/>
    </source>
</evidence>
<dbReference type="Gene3D" id="1.10.510.10">
    <property type="entry name" value="Transferase(Phosphotransferase) domain 1"/>
    <property type="match status" value="1"/>
</dbReference>
<keyword evidence="9" id="KW-0812">Transmembrane</keyword>
<dbReference type="Gene3D" id="3.30.200.20">
    <property type="entry name" value="Phosphorylase Kinase, domain 1"/>
    <property type="match status" value="1"/>
</dbReference>
<dbReference type="GO" id="GO:0005524">
    <property type="term" value="F:ATP binding"/>
    <property type="evidence" value="ECO:0007669"/>
    <property type="project" value="UniProtKB-UniRule"/>
</dbReference>
<feature type="region of interest" description="Disordered" evidence="8">
    <location>
        <begin position="278"/>
        <end position="305"/>
    </location>
</feature>
<keyword evidence="9" id="KW-0472">Membrane</keyword>
<evidence type="ECO:0000256" key="6">
    <source>
        <dbReference type="ARBA" id="ARBA00022840"/>
    </source>
</evidence>
<dbReference type="PROSITE" id="PS00107">
    <property type="entry name" value="PROTEIN_KINASE_ATP"/>
    <property type="match status" value="1"/>
</dbReference>
<dbReference type="PANTHER" id="PTHR43289">
    <property type="entry name" value="MITOGEN-ACTIVATED PROTEIN KINASE KINASE KINASE 20-RELATED"/>
    <property type="match status" value="1"/>
</dbReference>
<evidence type="ECO:0000256" key="4">
    <source>
        <dbReference type="ARBA" id="ARBA00022741"/>
    </source>
</evidence>
<dbReference type="GO" id="GO:0004674">
    <property type="term" value="F:protein serine/threonine kinase activity"/>
    <property type="evidence" value="ECO:0007669"/>
    <property type="project" value="UniProtKB-KW"/>
</dbReference>